<evidence type="ECO:0000313" key="8">
    <source>
        <dbReference type="Proteomes" id="UP000620124"/>
    </source>
</evidence>
<evidence type="ECO:0000256" key="2">
    <source>
        <dbReference type="ARBA" id="ARBA00008974"/>
    </source>
</evidence>
<dbReference type="EMBL" id="JACAZI010000028">
    <property type="protein sequence ID" value="KAF7333708.1"/>
    <property type="molecule type" value="Genomic_DNA"/>
</dbReference>
<dbReference type="GO" id="GO:0005886">
    <property type="term" value="C:plasma membrane"/>
    <property type="evidence" value="ECO:0007669"/>
    <property type="project" value="TreeGrafter"/>
</dbReference>
<feature type="transmembrane region" description="Helical" evidence="6">
    <location>
        <begin position="225"/>
        <end position="250"/>
    </location>
</feature>
<evidence type="ECO:0000256" key="4">
    <source>
        <dbReference type="ARBA" id="ARBA00022989"/>
    </source>
</evidence>
<proteinExistence type="inferred from homology"/>
<feature type="transmembrane region" description="Helical" evidence="6">
    <location>
        <begin position="306"/>
        <end position="324"/>
    </location>
</feature>
<keyword evidence="5 6" id="KW-0472">Membrane</keyword>
<dbReference type="InterPro" id="IPR045225">
    <property type="entry name" value="Uracil/uridine/allantoin_perm"/>
</dbReference>
<feature type="transmembrane region" description="Helical" evidence="6">
    <location>
        <begin position="262"/>
        <end position="286"/>
    </location>
</feature>
<gene>
    <name evidence="7" type="ORF">MVEN_02327100</name>
</gene>
<feature type="transmembrane region" description="Helical" evidence="6">
    <location>
        <begin position="158"/>
        <end position="178"/>
    </location>
</feature>
<evidence type="ECO:0000256" key="5">
    <source>
        <dbReference type="ARBA" id="ARBA00023136"/>
    </source>
</evidence>
<feature type="transmembrane region" description="Helical" evidence="6">
    <location>
        <begin position="70"/>
        <end position="90"/>
    </location>
</feature>
<dbReference type="Proteomes" id="UP000620124">
    <property type="component" value="Unassembled WGS sequence"/>
</dbReference>
<dbReference type="InterPro" id="IPR001248">
    <property type="entry name" value="Pur-cyt_permease"/>
</dbReference>
<organism evidence="7 8">
    <name type="scientific">Mycena venus</name>
    <dbReference type="NCBI Taxonomy" id="2733690"/>
    <lineage>
        <taxon>Eukaryota</taxon>
        <taxon>Fungi</taxon>
        <taxon>Dikarya</taxon>
        <taxon>Basidiomycota</taxon>
        <taxon>Agaricomycotina</taxon>
        <taxon>Agaricomycetes</taxon>
        <taxon>Agaricomycetidae</taxon>
        <taxon>Agaricales</taxon>
        <taxon>Marasmiineae</taxon>
        <taxon>Mycenaceae</taxon>
        <taxon>Mycena</taxon>
    </lineage>
</organism>
<reference evidence="7" key="1">
    <citation type="submission" date="2020-05" db="EMBL/GenBank/DDBJ databases">
        <title>Mycena genomes resolve the evolution of fungal bioluminescence.</title>
        <authorList>
            <person name="Tsai I.J."/>
        </authorList>
    </citation>
    <scope>NUCLEOTIDE SEQUENCE</scope>
    <source>
        <strain evidence="7">CCC161011</strain>
    </source>
</reference>
<dbReference type="AlphaFoldDB" id="A0A8H6X3E1"/>
<evidence type="ECO:0000256" key="3">
    <source>
        <dbReference type="ARBA" id="ARBA00022692"/>
    </source>
</evidence>
<sequence>MLSLRISSKQAQIDGSTVIDRPDLLPVPRDSDARTWNAAHIGGYWIAMAFGTSQYQIAATAVAAGLSPGAAIGAALGCAASGWIGATYGINFPVLARASFGVYGNIIAVLARAVSGVAWFGLNTYQGGQCLQVMLGAIFPSFKSFKNHLPPSAHVTSSQLLCFFIFFIIQLPLLFIHITKLRHLFMFKVIVMPIFGLAMFGWAVGRAHGFGPLFSQKTDVHGASVALVFISGVSSAIAGETTLAISLGMLNHLAWSSGRRYSPLSILLTLCAILGVVVTSAVQVIYGISTWNPLQVAELWNSRAAQFFAGFCWALTAIASNISANSTAVGNDLAILFPQYINVRRGQYICALVSLATCPWIIQNSATSFTSFLYLPRKATILFLTLCKQGWIHHLSRPNLWNSVSRLCDTTYIRQHWQLDVPALYRRESSRYWYTHGVNWRAIAAFMLPLIPSLPGFAAKINTKIKVPIGARYIFALVWPVGVIVGGACYLLFSAVWPASRVKLESPKEAKAPSFSSDGDLEK</sequence>
<feature type="transmembrane region" description="Helical" evidence="6">
    <location>
        <begin position="473"/>
        <end position="497"/>
    </location>
</feature>
<comment type="subcellular location">
    <subcellularLocation>
        <location evidence="1">Membrane</location>
        <topology evidence="1">Multi-pass membrane protein</topology>
    </subcellularLocation>
</comment>
<evidence type="ECO:0000313" key="7">
    <source>
        <dbReference type="EMBL" id="KAF7333708.1"/>
    </source>
</evidence>
<accession>A0A8H6X3E1</accession>
<feature type="transmembrane region" description="Helical" evidence="6">
    <location>
        <begin position="185"/>
        <end position="205"/>
    </location>
</feature>
<keyword evidence="8" id="KW-1185">Reference proteome</keyword>
<comment type="caution">
    <text evidence="7">The sequence shown here is derived from an EMBL/GenBank/DDBJ whole genome shotgun (WGS) entry which is preliminary data.</text>
</comment>
<dbReference type="Gene3D" id="1.10.4160.10">
    <property type="entry name" value="Hydantoin permease"/>
    <property type="match status" value="1"/>
</dbReference>
<dbReference type="PANTHER" id="PTHR30618:SF0">
    <property type="entry name" value="PURINE-URACIL PERMEASE NCS1"/>
    <property type="match status" value="1"/>
</dbReference>
<keyword evidence="4 6" id="KW-1133">Transmembrane helix</keyword>
<comment type="similarity">
    <text evidence="2">Belongs to the purine-cytosine permease (2.A.39) family.</text>
</comment>
<dbReference type="PANTHER" id="PTHR30618">
    <property type="entry name" value="NCS1 FAMILY PURINE/PYRIMIDINE TRANSPORTER"/>
    <property type="match status" value="1"/>
</dbReference>
<name>A0A8H6X3E1_9AGAR</name>
<dbReference type="Pfam" id="PF02133">
    <property type="entry name" value="Transp_cyt_pur"/>
    <property type="match status" value="2"/>
</dbReference>
<feature type="transmembrane region" description="Helical" evidence="6">
    <location>
        <begin position="44"/>
        <end position="64"/>
    </location>
</feature>
<feature type="transmembrane region" description="Helical" evidence="6">
    <location>
        <begin position="102"/>
        <end position="122"/>
    </location>
</feature>
<evidence type="ECO:0000256" key="1">
    <source>
        <dbReference type="ARBA" id="ARBA00004141"/>
    </source>
</evidence>
<evidence type="ECO:0000256" key="6">
    <source>
        <dbReference type="SAM" id="Phobius"/>
    </source>
</evidence>
<keyword evidence="3 6" id="KW-0812">Transmembrane</keyword>
<dbReference type="OrthoDB" id="2018619at2759"/>
<dbReference type="GO" id="GO:0015205">
    <property type="term" value="F:nucleobase transmembrane transporter activity"/>
    <property type="evidence" value="ECO:0007669"/>
    <property type="project" value="TreeGrafter"/>
</dbReference>
<feature type="transmembrane region" description="Helical" evidence="6">
    <location>
        <begin position="440"/>
        <end position="461"/>
    </location>
</feature>
<protein>
    <submittedName>
        <fullName evidence="7">NCS1 nucleoside transporter family</fullName>
    </submittedName>
</protein>